<accession>A0AAP0LMV9</accession>
<keyword evidence="2" id="KW-1185">Reference proteome</keyword>
<dbReference type="EMBL" id="JBCGBO010000024">
    <property type="protein sequence ID" value="KAK9180749.1"/>
    <property type="molecule type" value="Genomic_DNA"/>
</dbReference>
<comment type="caution">
    <text evidence="1">The sequence shown here is derived from an EMBL/GenBank/DDBJ whole genome shotgun (WGS) entry which is preliminary data.</text>
</comment>
<dbReference type="Proteomes" id="UP001428341">
    <property type="component" value="Unassembled WGS sequence"/>
</dbReference>
<name>A0AAP0LMV9_9ROSI</name>
<gene>
    <name evidence="1" type="ORF">WN944_023884</name>
</gene>
<reference evidence="1 2" key="1">
    <citation type="submission" date="2024-05" db="EMBL/GenBank/DDBJ databases">
        <title>Haplotype-resolved chromosome-level genome assembly of Huyou (Citrus changshanensis).</title>
        <authorList>
            <person name="Miao C."/>
            <person name="Chen W."/>
            <person name="Wu Y."/>
            <person name="Wang L."/>
            <person name="Zhao S."/>
            <person name="Grierson D."/>
            <person name="Xu C."/>
            <person name="Chen K."/>
        </authorList>
    </citation>
    <scope>NUCLEOTIDE SEQUENCE [LARGE SCALE GENOMIC DNA]</scope>
    <source>
        <strain evidence="1">01-14</strain>
        <tissue evidence="1">Leaf</tissue>
    </source>
</reference>
<evidence type="ECO:0000313" key="2">
    <source>
        <dbReference type="Proteomes" id="UP001428341"/>
    </source>
</evidence>
<sequence>MNTGKKGTIFGRKRVIGSIGFFMREDLRTSVEATLRRMRNSLTASLNRRPQLLPSLLNLKPYLVSPPLGATLPKQHSSNFVFIQRSHQPVSRHRVSR</sequence>
<organism evidence="1 2">
    <name type="scientific">Citrus x changshan-huyou</name>
    <dbReference type="NCBI Taxonomy" id="2935761"/>
    <lineage>
        <taxon>Eukaryota</taxon>
        <taxon>Viridiplantae</taxon>
        <taxon>Streptophyta</taxon>
        <taxon>Embryophyta</taxon>
        <taxon>Tracheophyta</taxon>
        <taxon>Spermatophyta</taxon>
        <taxon>Magnoliopsida</taxon>
        <taxon>eudicotyledons</taxon>
        <taxon>Gunneridae</taxon>
        <taxon>Pentapetalae</taxon>
        <taxon>rosids</taxon>
        <taxon>malvids</taxon>
        <taxon>Sapindales</taxon>
        <taxon>Rutaceae</taxon>
        <taxon>Aurantioideae</taxon>
        <taxon>Citrus</taxon>
    </lineage>
</organism>
<proteinExistence type="predicted"/>
<protein>
    <submittedName>
        <fullName evidence="1">Uncharacterized protein</fullName>
    </submittedName>
</protein>
<evidence type="ECO:0000313" key="1">
    <source>
        <dbReference type="EMBL" id="KAK9180749.1"/>
    </source>
</evidence>
<dbReference type="AlphaFoldDB" id="A0AAP0LMV9"/>